<dbReference type="EMBL" id="BPLF01000002">
    <property type="protein sequence ID" value="GIX63911.1"/>
    <property type="molecule type" value="Genomic_DNA"/>
</dbReference>
<gene>
    <name evidence="2" type="ORF">BcabD6B2_33460</name>
</gene>
<dbReference type="AlphaFoldDB" id="A0AAV4LXP4"/>
<sequence length="596" mass="64755">MAAKSLTDCPSNLKEAIDWILRVTGKDGGGHSGTQHLAEAVSKLLDDVKDSSPELKKTLKKIKEVLNPGGNNGLIDNLATGLAKFIGYENGGGNIGNGGIAVGGQPLDPGANSGPGYKLTYHRSSATWKDQVEGGDGNSETKKKLCAKIFLGCLPLYYQPLTYIYWGCHEKGGGWGNQTLGGGALKSYFDSQGSCPYTLTEARGARILPRVRLRGSGVRDSGDILLPIAHTLNVADSSNRNSNNTLSSDQLKEYLRASCAFSSSVLGLIQGPGASDKSDEPWLFELFCNSAFQFRYTTGATLFSTVSSYAYALQFQLYFLFHQCSIDMNMCGWQECRYGKEMKPNGSDTQLSSHICQGLKCNTSNCNHYSNQSCKHNNYSQNNSCGKGSNPSALQAFLTDGIQGMCRQHSGSSYHLSTCAGPMCHVPMGFKAERLRQKTGNGARVYHVLKPICGDVSSPFRQLCEKLGCLTKRTPRSVGDLFGFTWHLKGQLSITLNNIDGATWFSELKDKLPFSYQLKNDSGQKLNEFVGAGHTEHDGSPMDLSSLHVLVQQNHRMCYGTNKTCGPYLSRSPSPTAPRSANRHHTPPPICPGWST</sequence>
<keyword evidence="3" id="KW-1185">Reference proteome</keyword>
<dbReference type="GeneID" id="94195392"/>
<evidence type="ECO:0008006" key="4">
    <source>
        <dbReference type="Google" id="ProtNLM"/>
    </source>
</evidence>
<feature type="region of interest" description="Disordered" evidence="1">
    <location>
        <begin position="569"/>
        <end position="596"/>
    </location>
</feature>
<dbReference type="RefSeq" id="XP_067715980.1">
    <property type="nucleotide sequence ID" value="XM_067859879.1"/>
</dbReference>
<evidence type="ECO:0000313" key="3">
    <source>
        <dbReference type="Proteomes" id="UP001497744"/>
    </source>
</evidence>
<name>A0AAV4LXP4_BABCB</name>
<protein>
    <recommendedName>
        <fullName evidence="4">Variant erythrocyte surface antigen-1, beta subunit</fullName>
    </recommendedName>
</protein>
<feature type="compositionally biased region" description="Low complexity" evidence="1">
    <location>
        <begin position="570"/>
        <end position="580"/>
    </location>
</feature>
<organism evidence="2 3">
    <name type="scientific">Babesia caballi</name>
    <dbReference type="NCBI Taxonomy" id="5871"/>
    <lineage>
        <taxon>Eukaryota</taxon>
        <taxon>Sar</taxon>
        <taxon>Alveolata</taxon>
        <taxon>Apicomplexa</taxon>
        <taxon>Aconoidasida</taxon>
        <taxon>Piroplasmida</taxon>
        <taxon>Babesiidae</taxon>
        <taxon>Babesia</taxon>
    </lineage>
</organism>
<feature type="compositionally biased region" description="Pro residues" evidence="1">
    <location>
        <begin position="587"/>
        <end position="596"/>
    </location>
</feature>
<dbReference type="Proteomes" id="UP001497744">
    <property type="component" value="Unassembled WGS sequence"/>
</dbReference>
<comment type="caution">
    <text evidence="2">The sequence shown here is derived from an EMBL/GenBank/DDBJ whole genome shotgun (WGS) entry which is preliminary data.</text>
</comment>
<evidence type="ECO:0000256" key="1">
    <source>
        <dbReference type="SAM" id="MobiDB-lite"/>
    </source>
</evidence>
<evidence type="ECO:0000313" key="2">
    <source>
        <dbReference type="EMBL" id="GIX63911.1"/>
    </source>
</evidence>
<reference evidence="2 3" key="1">
    <citation type="submission" date="2021-06" db="EMBL/GenBank/DDBJ databases">
        <title>Genome sequence of Babesia caballi.</title>
        <authorList>
            <person name="Yamagishi J."/>
            <person name="Kidaka T."/>
            <person name="Ochi A."/>
        </authorList>
    </citation>
    <scope>NUCLEOTIDE SEQUENCE [LARGE SCALE GENOMIC DNA]</scope>
    <source>
        <strain evidence="2">USDA-D6B2</strain>
    </source>
</reference>
<proteinExistence type="predicted"/>
<accession>A0AAV4LXP4</accession>